<evidence type="ECO:0000313" key="6">
    <source>
        <dbReference type="Proteomes" id="UP001177023"/>
    </source>
</evidence>
<dbReference type="InterPro" id="IPR007109">
    <property type="entry name" value="Brix"/>
</dbReference>
<dbReference type="InterPro" id="IPR033270">
    <property type="entry name" value="VPRBP/DCAF1"/>
</dbReference>
<evidence type="ECO:0000259" key="4">
    <source>
        <dbReference type="PROSITE" id="PS50833"/>
    </source>
</evidence>
<keyword evidence="2" id="KW-0539">Nucleus</keyword>
<dbReference type="Gene3D" id="2.130.10.10">
    <property type="entry name" value="YVTN repeat-like/Quinoprotein amine dehydrogenase"/>
    <property type="match status" value="1"/>
</dbReference>
<dbReference type="GO" id="GO:0006364">
    <property type="term" value="P:rRNA processing"/>
    <property type="evidence" value="ECO:0007669"/>
    <property type="project" value="InterPro"/>
</dbReference>
<accession>A0AA36FZ94</accession>
<dbReference type="PANTHER" id="PTHR13129:SF4">
    <property type="entry name" value="DDB1- AND CUL4-ASSOCIATED FACTOR 1"/>
    <property type="match status" value="1"/>
</dbReference>
<dbReference type="Proteomes" id="UP001177023">
    <property type="component" value="Unassembled WGS sequence"/>
</dbReference>
<gene>
    <name evidence="5" type="ORF">MSPICULIGERA_LOCUS12115</name>
</gene>
<dbReference type="InterPro" id="IPR015943">
    <property type="entry name" value="WD40/YVTN_repeat-like_dom_sf"/>
</dbReference>
<proteinExistence type="predicted"/>
<feature type="compositionally biased region" description="Low complexity" evidence="3">
    <location>
        <begin position="314"/>
        <end position="325"/>
    </location>
</feature>
<dbReference type="SUPFAM" id="SSF50960">
    <property type="entry name" value="TolB, C-terminal domain"/>
    <property type="match status" value="1"/>
</dbReference>
<dbReference type="EMBL" id="CATQJA010002622">
    <property type="protein sequence ID" value="CAJ0573766.1"/>
    <property type="molecule type" value="Genomic_DNA"/>
</dbReference>
<evidence type="ECO:0000256" key="3">
    <source>
        <dbReference type="SAM" id="MobiDB-lite"/>
    </source>
</evidence>
<reference evidence="5" key="1">
    <citation type="submission" date="2023-06" db="EMBL/GenBank/DDBJ databases">
        <authorList>
            <person name="Delattre M."/>
        </authorList>
    </citation>
    <scope>NUCLEOTIDE SEQUENCE</scope>
    <source>
        <strain evidence="5">AF72</strain>
    </source>
</reference>
<keyword evidence="6" id="KW-1185">Reference proteome</keyword>
<name>A0AA36FZ94_9BILA</name>
<feature type="region of interest" description="Disordered" evidence="3">
    <location>
        <begin position="568"/>
        <end position="590"/>
    </location>
</feature>
<dbReference type="GO" id="GO:0080008">
    <property type="term" value="C:Cul4-RING E3 ubiquitin ligase complex"/>
    <property type="evidence" value="ECO:0007669"/>
    <property type="project" value="TreeGrafter"/>
</dbReference>
<feature type="region of interest" description="Disordered" evidence="3">
    <location>
        <begin position="303"/>
        <end position="444"/>
    </location>
</feature>
<feature type="compositionally biased region" description="Acidic residues" evidence="3">
    <location>
        <begin position="326"/>
        <end position="352"/>
    </location>
</feature>
<evidence type="ECO:0000256" key="1">
    <source>
        <dbReference type="ARBA" id="ARBA00004123"/>
    </source>
</evidence>
<dbReference type="GO" id="GO:0016567">
    <property type="term" value="P:protein ubiquitination"/>
    <property type="evidence" value="ECO:0007669"/>
    <property type="project" value="InterPro"/>
</dbReference>
<dbReference type="AlphaFoldDB" id="A0AA36FZ94"/>
<dbReference type="GO" id="GO:0019843">
    <property type="term" value="F:rRNA binding"/>
    <property type="evidence" value="ECO:0007669"/>
    <property type="project" value="InterPro"/>
</dbReference>
<organism evidence="5 6">
    <name type="scientific">Mesorhabditis spiculigera</name>
    <dbReference type="NCBI Taxonomy" id="96644"/>
    <lineage>
        <taxon>Eukaryota</taxon>
        <taxon>Metazoa</taxon>
        <taxon>Ecdysozoa</taxon>
        <taxon>Nematoda</taxon>
        <taxon>Chromadorea</taxon>
        <taxon>Rhabditida</taxon>
        <taxon>Rhabditina</taxon>
        <taxon>Rhabditomorpha</taxon>
        <taxon>Rhabditoidea</taxon>
        <taxon>Rhabditidae</taxon>
        <taxon>Mesorhabditinae</taxon>
        <taxon>Mesorhabditis</taxon>
    </lineage>
</organism>
<evidence type="ECO:0000256" key="2">
    <source>
        <dbReference type="ARBA" id="ARBA00023242"/>
    </source>
</evidence>
<feature type="domain" description="Brix" evidence="4">
    <location>
        <begin position="446"/>
        <end position="487"/>
    </location>
</feature>
<dbReference type="GO" id="GO:0005634">
    <property type="term" value="C:nucleus"/>
    <property type="evidence" value="ECO:0007669"/>
    <property type="project" value="UniProtKB-SubCell"/>
</dbReference>
<dbReference type="PANTHER" id="PTHR13129">
    <property type="entry name" value="VPRBP PROTEIN-RELATED"/>
    <property type="match status" value="1"/>
</dbReference>
<protein>
    <recommendedName>
        <fullName evidence="4">Brix domain-containing protein</fullName>
    </recommendedName>
</protein>
<dbReference type="PROSITE" id="PS50833">
    <property type="entry name" value="BRIX"/>
    <property type="match status" value="1"/>
</dbReference>
<comment type="caution">
    <text evidence="5">The sequence shown here is derived from an EMBL/GenBank/DDBJ whole genome shotgun (WGS) entry which is preliminary data.</text>
</comment>
<evidence type="ECO:0000313" key="5">
    <source>
        <dbReference type="EMBL" id="CAJ0573766.1"/>
    </source>
</evidence>
<sequence>MKDHSGCSVLTHLISHCEMPCQNDEITNLALNIMQVLACVPPMLETKDGSTLLTSSAFVRPYSSVWRLGETQEHMYDLAEEIHLEYGRRGSDKILGTSSAYETNEGIATIYDTESGTPIVKMWKQGEPQRYRRNLAHFAPDDRMVLHDGQLWDPRCATEPLHTFDLFGYVASGDFHPHGNEVIINAQVWDLRTYKLLRSIPALDQCKLTFSSTGNIFYAIKREEDREDSSFRDTYTSKFWSYDSILYEQIAEVDVRKPLLGFCLDHTDQRVAVVERTSRDEEGYRSLESSAVKFYEIGKLRIPEEDGEEEVDPEAVGSEYSSSAEESSDFDDEDEEEDEDEDEDDANDDADGSESGSGEGGSLSSGWELDENADAPMNSEAGSGTSDDSDEDEDDDVDDDMEDGQDFFDLDDSDEEYEEEPDSRGQGSSSIVLNPHLRRARRRDASERDDEKIWFRNFQIVDETLQLQEIGPRFVLELIRIFNGSFEGAVLYDNPNYEAPNDKRRMLKIVNQNKYVNKKLHEKVQVEKDISTKAVLKEKVEDPAGEIFNAVPSDEAAKLVAAKMDKNLKKRKATSNGKQKLKKKKAVPEC</sequence>
<comment type="subcellular location">
    <subcellularLocation>
        <location evidence="1">Nucleus</location>
    </subcellularLocation>
</comment>
<feature type="compositionally biased region" description="Acidic residues" evidence="3">
    <location>
        <begin position="387"/>
        <end position="421"/>
    </location>
</feature>
<feature type="non-terminal residue" evidence="5">
    <location>
        <position position="1"/>
    </location>
</feature>